<dbReference type="InterPro" id="IPR038765">
    <property type="entry name" value="Papain-like_cys_pep_sf"/>
</dbReference>
<dbReference type="Pfam" id="PF07313">
    <property type="entry name" value="AmiA-like"/>
    <property type="match status" value="1"/>
</dbReference>
<protein>
    <recommendedName>
        <fullName evidence="3">DUF1460 domain-containing protein</fullName>
    </recommendedName>
</protein>
<evidence type="ECO:0000313" key="1">
    <source>
        <dbReference type="EMBL" id="PWD98278.1"/>
    </source>
</evidence>
<dbReference type="EMBL" id="QEWP01000017">
    <property type="protein sequence ID" value="PWD98278.1"/>
    <property type="molecule type" value="Genomic_DNA"/>
</dbReference>
<dbReference type="InterPro" id="IPR010846">
    <property type="entry name" value="AmiA-like"/>
</dbReference>
<organism evidence="1 2">
    <name type="scientific">Marinilabilia rubra</name>
    <dbReference type="NCBI Taxonomy" id="2162893"/>
    <lineage>
        <taxon>Bacteria</taxon>
        <taxon>Pseudomonadati</taxon>
        <taxon>Bacteroidota</taxon>
        <taxon>Bacteroidia</taxon>
        <taxon>Marinilabiliales</taxon>
        <taxon>Marinilabiliaceae</taxon>
        <taxon>Marinilabilia</taxon>
    </lineage>
</organism>
<comment type="caution">
    <text evidence="1">The sequence shown here is derived from an EMBL/GenBank/DDBJ whole genome shotgun (WGS) entry which is preliminary data.</text>
</comment>
<sequence>MLSCSSSGKKKQEDDRSHLKTAKEPKGVVFLNPVDSLRLREVYQYSESLNLSDSLLSSVISHVALHFRGIPYVANTLEQEGEEKMVINLREFDCTTFVENVLAIANCIKEDNMHFECFLNRLTEIRYRKGIIDQYPSRLHYFSEWLGDNNAKGLLKIVSNVNQGLKA</sequence>
<reference evidence="1 2" key="1">
    <citation type="submission" date="2018-05" db="EMBL/GenBank/DDBJ databases">
        <title>Marinilabilia rubrum sp. nov., isolated from saltern sediment.</title>
        <authorList>
            <person name="Zhang R."/>
        </authorList>
    </citation>
    <scope>NUCLEOTIDE SEQUENCE [LARGE SCALE GENOMIC DNA]</scope>
    <source>
        <strain evidence="1 2">WTE16</strain>
    </source>
</reference>
<evidence type="ECO:0008006" key="3">
    <source>
        <dbReference type="Google" id="ProtNLM"/>
    </source>
</evidence>
<keyword evidence="2" id="KW-1185">Reference proteome</keyword>
<dbReference type="Proteomes" id="UP000244956">
    <property type="component" value="Unassembled WGS sequence"/>
</dbReference>
<dbReference type="Gene3D" id="1.10.3670.10">
    <property type="entry name" value="Putative xylanase like domain"/>
    <property type="match status" value="1"/>
</dbReference>
<name>A0A2U2B5D2_9BACT</name>
<evidence type="ECO:0000313" key="2">
    <source>
        <dbReference type="Proteomes" id="UP000244956"/>
    </source>
</evidence>
<dbReference type="SUPFAM" id="SSF54001">
    <property type="entry name" value="Cysteine proteinases"/>
    <property type="match status" value="1"/>
</dbReference>
<dbReference type="OrthoDB" id="1409585at2"/>
<dbReference type="AlphaFoldDB" id="A0A2U2B5D2"/>
<accession>A0A2U2B5D2</accession>
<gene>
    <name evidence="1" type="ORF">DDZ16_16380</name>
</gene>
<proteinExistence type="predicted"/>